<evidence type="ECO:0000313" key="1">
    <source>
        <dbReference type="EMBL" id="EPQ49774.1"/>
    </source>
</evidence>
<dbReference type="RefSeq" id="XP_007871770.1">
    <property type="nucleotide sequence ID" value="XM_007873579.1"/>
</dbReference>
<dbReference type="EMBL" id="KB469640">
    <property type="protein sequence ID" value="EPQ49774.1"/>
    <property type="molecule type" value="Genomic_DNA"/>
</dbReference>
<keyword evidence="2" id="KW-1185">Reference proteome</keyword>
<feature type="non-terminal residue" evidence="1">
    <location>
        <position position="204"/>
    </location>
</feature>
<sequence>MTLRGPTKSSTIISMTPLNLGVELMSKPENVYLVGVIPGPKEPSLTQLNNYIRPVINILRKSCPRFRESDDPEAYQRSALSPDLGRIARSALAVVVNDLPGARRLAQMAGPTSKFLCTMCDLFGIDHLHDTNYHSWRRLNNALVKRWAEEWRDASSVKDQRTRFDNHGVRWSELWRLPYWDVTRQLAPEPMHALFLNVAEHLVR</sequence>
<dbReference type="OrthoDB" id="3269001at2759"/>
<dbReference type="GeneID" id="19306838"/>
<dbReference type="HOGENOM" id="CLU_078867_1_0_1"/>
<accession>S7RBJ7</accession>
<dbReference type="eggNOG" id="ENOG502SMQV">
    <property type="taxonomic scope" value="Eukaryota"/>
</dbReference>
<dbReference type="KEGG" id="gtr:GLOTRDRAFT_51620"/>
<protein>
    <submittedName>
        <fullName evidence="1">Uncharacterized protein</fullName>
    </submittedName>
</protein>
<evidence type="ECO:0000313" key="2">
    <source>
        <dbReference type="Proteomes" id="UP000030669"/>
    </source>
</evidence>
<organism evidence="1 2">
    <name type="scientific">Gloeophyllum trabeum (strain ATCC 11539 / FP-39264 / Madison 617)</name>
    <name type="common">Brown rot fungus</name>
    <dbReference type="NCBI Taxonomy" id="670483"/>
    <lineage>
        <taxon>Eukaryota</taxon>
        <taxon>Fungi</taxon>
        <taxon>Dikarya</taxon>
        <taxon>Basidiomycota</taxon>
        <taxon>Agaricomycotina</taxon>
        <taxon>Agaricomycetes</taxon>
        <taxon>Gloeophyllales</taxon>
        <taxon>Gloeophyllaceae</taxon>
        <taxon>Gloeophyllum</taxon>
    </lineage>
</organism>
<dbReference type="OMA" id="HLANANC"/>
<name>S7RBJ7_GLOTA</name>
<gene>
    <name evidence="1" type="ORF">GLOTRDRAFT_51620</name>
</gene>
<proteinExistence type="predicted"/>
<dbReference type="Proteomes" id="UP000030669">
    <property type="component" value="Unassembled WGS sequence"/>
</dbReference>
<reference evidence="1 2" key="1">
    <citation type="journal article" date="2012" name="Science">
        <title>The Paleozoic origin of enzymatic lignin decomposition reconstructed from 31 fungal genomes.</title>
        <authorList>
            <person name="Floudas D."/>
            <person name="Binder M."/>
            <person name="Riley R."/>
            <person name="Barry K."/>
            <person name="Blanchette R.A."/>
            <person name="Henrissat B."/>
            <person name="Martinez A.T."/>
            <person name="Otillar R."/>
            <person name="Spatafora J.W."/>
            <person name="Yadav J.S."/>
            <person name="Aerts A."/>
            <person name="Benoit I."/>
            <person name="Boyd A."/>
            <person name="Carlson A."/>
            <person name="Copeland A."/>
            <person name="Coutinho P.M."/>
            <person name="de Vries R.P."/>
            <person name="Ferreira P."/>
            <person name="Findley K."/>
            <person name="Foster B."/>
            <person name="Gaskell J."/>
            <person name="Glotzer D."/>
            <person name="Gorecki P."/>
            <person name="Heitman J."/>
            <person name="Hesse C."/>
            <person name="Hori C."/>
            <person name="Igarashi K."/>
            <person name="Jurgens J.A."/>
            <person name="Kallen N."/>
            <person name="Kersten P."/>
            <person name="Kohler A."/>
            <person name="Kuees U."/>
            <person name="Kumar T.K.A."/>
            <person name="Kuo A."/>
            <person name="LaButti K."/>
            <person name="Larrondo L.F."/>
            <person name="Lindquist E."/>
            <person name="Ling A."/>
            <person name="Lombard V."/>
            <person name="Lucas S."/>
            <person name="Lundell T."/>
            <person name="Martin R."/>
            <person name="McLaughlin D.J."/>
            <person name="Morgenstern I."/>
            <person name="Morin E."/>
            <person name="Murat C."/>
            <person name="Nagy L.G."/>
            <person name="Nolan M."/>
            <person name="Ohm R.A."/>
            <person name="Patyshakuliyeva A."/>
            <person name="Rokas A."/>
            <person name="Ruiz-Duenas F.J."/>
            <person name="Sabat G."/>
            <person name="Salamov A."/>
            <person name="Samejima M."/>
            <person name="Schmutz J."/>
            <person name="Slot J.C."/>
            <person name="St John F."/>
            <person name="Stenlid J."/>
            <person name="Sun H."/>
            <person name="Sun S."/>
            <person name="Syed K."/>
            <person name="Tsang A."/>
            <person name="Wiebenga A."/>
            <person name="Young D."/>
            <person name="Pisabarro A."/>
            <person name="Eastwood D.C."/>
            <person name="Martin F."/>
            <person name="Cullen D."/>
            <person name="Grigoriev I.V."/>
            <person name="Hibbett D.S."/>
        </authorList>
    </citation>
    <scope>NUCLEOTIDE SEQUENCE [LARGE SCALE GENOMIC DNA]</scope>
    <source>
        <strain evidence="1 2">ATCC 11539</strain>
    </source>
</reference>
<dbReference type="AlphaFoldDB" id="S7RBJ7"/>